<sequence>MSSAHPGDLAHQLRQIWMGNLHPETTAEDVCNVVRGGMLINVKLMLDKHCAFVTFVDVTQAANFFQQASYQGIMIRGRRIKLGWAKPVFLSERIIDSLRKGATRNIYLGGIDPTFTEQKLRTDFSEFGEIEQVHIIKEKNTGFVNFTSLLNAVSAYERIQKNPSYSGYAIRFGKDRCSNPFRANSSRNAGNNSMPYPNMGFDSMMDQQQQQMMMMNNQPMEMPHHHLQHPAGMGVPQQPSHFQIL</sequence>
<dbReference type="InterPro" id="IPR035979">
    <property type="entry name" value="RBD_domain_sf"/>
</dbReference>
<protein>
    <recommendedName>
        <fullName evidence="3">RRM domain-containing protein</fullName>
    </recommendedName>
</protein>
<dbReference type="InterPro" id="IPR039171">
    <property type="entry name" value="Cwc2/Slt11"/>
</dbReference>
<dbReference type="InterPro" id="IPR000504">
    <property type="entry name" value="RRM_dom"/>
</dbReference>
<evidence type="ECO:0000259" key="3">
    <source>
        <dbReference type="PROSITE" id="PS50102"/>
    </source>
</evidence>
<dbReference type="OrthoDB" id="6407164at2759"/>
<proteinExistence type="predicted"/>
<keyword evidence="5" id="KW-1185">Reference proteome</keyword>
<keyword evidence="1 2" id="KW-0694">RNA-binding</keyword>
<dbReference type="SUPFAM" id="SSF54928">
    <property type="entry name" value="RNA-binding domain, RBD"/>
    <property type="match status" value="2"/>
</dbReference>
<dbReference type="Pfam" id="PF00076">
    <property type="entry name" value="RRM_1"/>
    <property type="match status" value="1"/>
</dbReference>
<dbReference type="GO" id="GO:0000398">
    <property type="term" value="P:mRNA splicing, via spliceosome"/>
    <property type="evidence" value="ECO:0007669"/>
    <property type="project" value="TreeGrafter"/>
</dbReference>
<accession>A0A137PGQ8</accession>
<dbReference type="PROSITE" id="PS50102">
    <property type="entry name" value="RRM"/>
    <property type="match status" value="2"/>
</dbReference>
<evidence type="ECO:0000313" key="4">
    <source>
        <dbReference type="EMBL" id="KXN74189.1"/>
    </source>
</evidence>
<gene>
    <name evidence="4" type="ORF">CONCODRAFT_34902</name>
</gene>
<dbReference type="GO" id="GO:0010494">
    <property type="term" value="C:cytoplasmic stress granule"/>
    <property type="evidence" value="ECO:0007669"/>
    <property type="project" value="TreeGrafter"/>
</dbReference>
<organism evidence="4 5">
    <name type="scientific">Conidiobolus coronatus (strain ATCC 28846 / CBS 209.66 / NRRL 28638)</name>
    <name type="common">Delacroixia coronata</name>
    <dbReference type="NCBI Taxonomy" id="796925"/>
    <lineage>
        <taxon>Eukaryota</taxon>
        <taxon>Fungi</taxon>
        <taxon>Fungi incertae sedis</taxon>
        <taxon>Zoopagomycota</taxon>
        <taxon>Entomophthoromycotina</taxon>
        <taxon>Entomophthoromycetes</taxon>
        <taxon>Entomophthorales</taxon>
        <taxon>Ancylistaceae</taxon>
        <taxon>Conidiobolus</taxon>
    </lineage>
</organism>
<dbReference type="PANTHER" id="PTHR14089">
    <property type="entry name" value="PRE-MRNA-SPLICING FACTOR RBM22"/>
    <property type="match status" value="1"/>
</dbReference>
<feature type="domain" description="RRM" evidence="3">
    <location>
        <begin position="104"/>
        <end position="188"/>
    </location>
</feature>
<dbReference type="SMART" id="SM00360">
    <property type="entry name" value="RRM"/>
    <property type="match status" value="2"/>
</dbReference>
<feature type="domain" description="RRM" evidence="3">
    <location>
        <begin position="14"/>
        <end position="87"/>
    </location>
</feature>
<dbReference type="Gene3D" id="3.30.70.330">
    <property type="match status" value="2"/>
</dbReference>
<evidence type="ECO:0000313" key="5">
    <source>
        <dbReference type="Proteomes" id="UP000070444"/>
    </source>
</evidence>
<dbReference type="InterPro" id="IPR012677">
    <property type="entry name" value="Nucleotide-bd_a/b_plait_sf"/>
</dbReference>
<dbReference type="Proteomes" id="UP000070444">
    <property type="component" value="Unassembled WGS sequence"/>
</dbReference>
<dbReference type="AlphaFoldDB" id="A0A137PGQ8"/>
<evidence type="ECO:0000256" key="2">
    <source>
        <dbReference type="PROSITE-ProRule" id="PRU00176"/>
    </source>
</evidence>
<reference evidence="4 5" key="1">
    <citation type="journal article" date="2015" name="Genome Biol. Evol.">
        <title>Phylogenomic analyses indicate that early fungi evolved digesting cell walls of algal ancestors of land plants.</title>
        <authorList>
            <person name="Chang Y."/>
            <person name="Wang S."/>
            <person name="Sekimoto S."/>
            <person name="Aerts A.L."/>
            <person name="Choi C."/>
            <person name="Clum A."/>
            <person name="LaButti K.M."/>
            <person name="Lindquist E.A."/>
            <person name="Yee Ngan C."/>
            <person name="Ohm R.A."/>
            <person name="Salamov A.A."/>
            <person name="Grigoriev I.V."/>
            <person name="Spatafora J.W."/>
            <person name="Berbee M.L."/>
        </authorList>
    </citation>
    <scope>NUCLEOTIDE SEQUENCE [LARGE SCALE GENOMIC DNA]</scope>
    <source>
        <strain evidence="4 5">NRRL 28638</strain>
    </source>
</reference>
<dbReference type="PANTHER" id="PTHR14089:SF8">
    <property type="entry name" value="RNA-BINDING PROTEIN MRN1"/>
    <property type="match status" value="1"/>
</dbReference>
<dbReference type="EMBL" id="KQ964426">
    <property type="protein sequence ID" value="KXN74189.1"/>
    <property type="molecule type" value="Genomic_DNA"/>
</dbReference>
<dbReference type="GO" id="GO:0003729">
    <property type="term" value="F:mRNA binding"/>
    <property type="evidence" value="ECO:0007669"/>
    <property type="project" value="TreeGrafter"/>
</dbReference>
<name>A0A137PGQ8_CONC2</name>
<evidence type="ECO:0000256" key="1">
    <source>
        <dbReference type="ARBA" id="ARBA00022884"/>
    </source>
</evidence>
<dbReference type="STRING" id="796925.A0A137PGQ8"/>